<dbReference type="OrthoDB" id="3385519at2"/>
<dbReference type="RefSeq" id="WP_091639561.1">
    <property type="nucleotide sequence ID" value="NZ_FMHW01000002.1"/>
</dbReference>
<evidence type="ECO:0000313" key="2">
    <source>
        <dbReference type="Proteomes" id="UP000198959"/>
    </source>
</evidence>
<evidence type="ECO:0000313" key="1">
    <source>
        <dbReference type="EMBL" id="SCL20443.1"/>
    </source>
</evidence>
<name>A0A1C6RTB4_9ACTN</name>
<reference evidence="2" key="1">
    <citation type="submission" date="2016-06" db="EMBL/GenBank/DDBJ databases">
        <authorList>
            <person name="Varghese N."/>
            <person name="Submissions Spin"/>
        </authorList>
    </citation>
    <scope>NUCLEOTIDE SEQUENCE [LARGE SCALE GENOMIC DNA]</scope>
    <source>
        <strain evidence="2">DSM 43817</strain>
    </source>
</reference>
<dbReference type="STRING" id="145854.GA0074692_0868"/>
<sequence>MNDVKDVVVVLQHLARLDGATPDMEQICVTTALNTATVRDFITAGCALVAANVQERLLVEATQVLWNVYDGANGPELVTAGERVRAVGLALIQVQEERERALVRFREACSSLRHDGAIFEAVPKLATPPDEVH</sequence>
<dbReference type="EMBL" id="FMHW01000002">
    <property type="protein sequence ID" value="SCL20443.1"/>
    <property type="molecule type" value="Genomic_DNA"/>
</dbReference>
<dbReference type="AlphaFoldDB" id="A0A1C6RTB4"/>
<organism evidence="1 2">
    <name type="scientific">Micromonospora pallida</name>
    <dbReference type="NCBI Taxonomy" id="145854"/>
    <lineage>
        <taxon>Bacteria</taxon>
        <taxon>Bacillati</taxon>
        <taxon>Actinomycetota</taxon>
        <taxon>Actinomycetes</taxon>
        <taxon>Micromonosporales</taxon>
        <taxon>Micromonosporaceae</taxon>
        <taxon>Micromonospora</taxon>
    </lineage>
</organism>
<keyword evidence="2" id="KW-1185">Reference proteome</keyword>
<accession>A0A1C6RTB4</accession>
<gene>
    <name evidence="1" type="ORF">GA0074692_0868</name>
</gene>
<protein>
    <submittedName>
        <fullName evidence="1">Uncharacterized protein</fullName>
    </submittedName>
</protein>
<dbReference type="Proteomes" id="UP000198959">
    <property type="component" value="Unassembled WGS sequence"/>
</dbReference>
<proteinExistence type="predicted"/>